<evidence type="ECO:0000313" key="3">
    <source>
        <dbReference type="Proteomes" id="UP000067683"/>
    </source>
</evidence>
<dbReference type="RefSeq" id="WP_058383093.1">
    <property type="nucleotide sequence ID" value="NZ_CP013659.2"/>
</dbReference>
<evidence type="ECO:0000313" key="2">
    <source>
        <dbReference type="EMBL" id="ALS76391.1"/>
    </source>
</evidence>
<sequence>MTQEKTVESIISGFTVSILREHFGKGPSSVYVTIYKSFVCIQIRDFLAPIERILLDQNEKNRVLKTRDLLMVELMAEFKRNFWKQADLNVMELYADWNLDDHSGMILGVLEEPKSHKLRWPEEVDETELRKEVIRLSIAGQKEPEETNFFWLNDRTLLIERIGIFTLLEKELIKNEFQEALKLAKRPLEYMLFAESEVPAIVNRPLIGSYVDWDFEEDKGYALLAFKK</sequence>
<proteinExistence type="predicted"/>
<reference evidence="2" key="1">
    <citation type="submission" date="2016-01" db="EMBL/GenBank/DDBJ databases">
        <title>Complete genome of Planococcus rifietoensis type strain M8.</title>
        <authorList>
            <person name="See-Too W.S."/>
        </authorList>
    </citation>
    <scope>NUCLEOTIDE SEQUENCE [LARGE SCALE GENOMIC DNA]</scope>
    <source>
        <strain evidence="2">M8</strain>
    </source>
</reference>
<dbReference type="STRING" id="200991.AUC31_14815"/>
<organism evidence="2 3">
    <name type="scientific">Planococcus rifietoensis</name>
    <dbReference type="NCBI Taxonomy" id="200991"/>
    <lineage>
        <taxon>Bacteria</taxon>
        <taxon>Bacillati</taxon>
        <taxon>Bacillota</taxon>
        <taxon>Bacilli</taxon>
        <taxon>Bacillales</taxon>
        <taxon>Caryophanaceae</taxon>
        <taxon>Planococcus</taxon>
    </lineage>
</organism>
<dbReference type="InterPro" id="IPR018745">
    <property type="entry name" value="MpsC"/>
</dbReference>
<dbReference type="EMBL" id="CP013659">
    <property type="protein sequence ID" value="ALS76391.1"/>
    <property type="molecule type" value="Genomic_DNA"/>
</dbReference>
<gene>
    <name evidence="2" type="ORF">AUC31_14815</name>
</gene>
<protein>
    <recommendedName>
        <fullName evidence="1">Na+-translocating membrane potential-generating system MpsC domain-containing protein</fullName>
    </recommendedName>
</protein>
<accession>A0A0U2PDL1</accession>
<name>A0A0U2PDL1_9BACL</name>
<dbReference type="KEGG" id="prt:AUC31_14815"/>
<dbReference type="Proteomes" id="UP000067683">
    <property type="component" value="Chromosome"/>
</dbReference>
<evidence type="ECO:0000259" key="1">
    <source>
        <dbReference type="Pfam" id="PF10057"/>
    </source>
</evidence>
<dbReference type="AlphaFoldDB" id="A0A0U2PDL1"/>
<feature type="domain" description="Na+-translocating membrane potential-generating system MpsC" evidence="1">
    <location>
        <begin position="5"/>
        <end position="111"/>
    </location>
</feature>
<dbReference type="OrthoDB" id="2677857at2"/>
<dbReference type="Pfam" id="PF10057">
    <property type="entry name" value="MpsC"/>
    <property type="match status" value="1"/>
</dbReference>
<keyword evidence="3" id="KW-1185">Reference proteome</keyword>